<keyword evidence="2" id="KW-1185">Reference proteome</keyword>
<sequence>MRTTKRRLSFTSAVLIVLGLVTSALLVLVSATEATPVEVHTTSVGLGREVPHP</sequence>
<evidence type="ECO:0000313" key="2">
    <source>
        <dbReference type="Proteomes" id="UP001205185"/>
    </source>
</evidence>
<dbReference type="RefSeq" id="WP_253886923.1">
    <property type="nucleotide sequence ID" value="NZ_BAAAVB010000013.1"/>
</dbReference>
<gene>
    <name evidence="1" type="ORF">LV75_002439</name>
</gene>
<evidence type="ECO:0000313" key="1">
    <source>
        <dbReference type="EMBL" id="MCP2269938.1"/>
    </source>
</evidence>
<organism evidence="1 2">
    <name type="scientific">Actinokineospora diospyrosa</name>
    <dbReference type="NCBI Taxonomy" id="103728"/>
    <lineage>
        <taxon>Bacteria</taxon>
        <taxon>Bacillati</taxon>
        <taxon>Actinomycetota</taxon>
        <taxon>Actinomycetes</taxon>
        <taxon>Pseudonocardiales</taxon>
        <taxon>Pseudonocardiaceae</taxon>
        <taxon>Actinokineospora</taxon>
    </lineage>
</organism>
<name>A0ABT1IBC6_9PSEU</name>
<reference evidence="1 2" key="1">
    <citation type="submission" date="2022-06" db="EMBL/GenBank/DDBJ databases">
        <title>Genomic Encyclopedia of Archaeal and Bacterial Type Strains, Phase II (KMG-II): from individual species to whole genera.</title>
        <authorList>
            <person name="Goeker M."/>
        </authorList>
    </citation>
    <scope>NUCLEOTIDE SEQUENCE [LARGE SCALE GENOMIC DNA]</scope>
    <source>
        <strain evidence="1 2">DSM 44255</strain>
    </source>
</reference>
<protein>
    <submittedName>
        <fullName evidence="1">Uncharacterized protein</fullName>
    </submittedName>
</protein>
<dbReference type="EMBL" id="JAMTCO010000006">
    <property type="protein sequence ID" value="MCP2269938.1"/>
    <property type="molecule type" value="Genomic_DNA"/>
</dbReference>
<proteinExistence type="predicted"/>
<dbReference type="Proteomes" id="UP001205185">
    <property type="component" value="Unassembled WGS sequence"/>
</dbReference>
<accession>A0ABT1IBC6</accession>
<comment type="caution">
    <text evidence="1">The sequence shown here is derived from an EMBL/GenBank/DDBJ whole genome shotgun (WGS) entry which is preliminary data.</text>
</comment>